<dbReference type="GO" id="GO:0005948">
    <property type="term" value="C:acetolactate synthase complex"/>
    <property type="evidence" value="ECO:0007669"/>
    <property type="project" value="TreeGrafter"/>
</dbReference>
<evidence type="ECO:0000259" key="7">
    <source>
        <dbReference type="Pfam" id="PF02776"/>
    </source>
</evidence>
<dbReference type="Gene3D" id="3.40.50.970">
    <property type="match status" value="2"/>
</dbReference>
<dbReference type="InterPro" id="IPR029035">
    <property type="entry name" value="DHS-like_NAD/FAD-binding_dom"/>
</dbReference>
<feature type="domain" description="Thiamine pyrophosphate enzyme central" evidence="5">
    <location>
        <begin position="192"/>
        <end position="318"/>
    </location>
</feature>
<dbReference type="InterPro" id="IPR000399">
    <property type="entry name" value="TPP-bd_CS"/>
</dbReference>
<dbReference type="CDD" id="cd00568">
    <property type="entry name" value="TPP_enzymes"/>
    <property type="match status" value="1"/>
</dbReference>
<dbReference type="PROSITE" id="PS00187">
    <property type="entry name" value="TPP_ENZYMES"/>
    <property type="match status" value="1"/>
</dbReference>
<sequence>MKATGGAALIAALAAHDVRTVFGIPGTHNLPAFAAMADHGVRVVPTRHEQGAGYAADGYARITGRPSVVLTTTGPGILNAAAAAAQAYSDSVPVLFIAPGMPTTHPPAGDGHLHEVRDQYLAMASVVGHAQRVGTVEEVPVAVAQACAAVTRGRPRPAYLEIPLDLLDRAAEVTIAVAPRSLPDRAAADAVAAAGSVLAAAERPVIIVGGGASAAAQEVRAVAEALGAPVFCTANGKGIVPYGHPLLAGVGVQHPVVAETVGAADCVLALGTELATADWWHGFPRLSGRLIRVDVDPVHRNAPADIALAGDCATVLGDLLPYLNTGPAGGETAQQLRGRHRVESRAEGGPWLAAIESLAAALPQSAVIAGDSAMCCYYGALSNLPSYRPRGFLYPSGGGTLGYGLPAGIGAKLAEPDTPVVVLQGDGGSMFTIAELATAAQLRLPLPVVIVDNGGYGEIRNEMSDRGDPVHAVALDPVDFASLAQSLGCHGRHIDQPTDLGPAVTAALAADRPTVLHLTETPAR</sequence>
<evidence type="ECO:0000313" key="8">
    <source>
        <dbReference type="EMBL" id="REH46041.1"/>
    </source>
</evidence>
<evidence type="ECO:0000256" key="1">
    <source>
        <dbReference type="ARBA" id="ARBA00001964"/>
    </source>
</evidence>
<dbReference type="InterPro" id="IPR045229">
    <property type="entry name" value="TPP_enz"/>
</dbReference>
<dbReference type="Pfam" id="PF00205">
    <property type="entry name" value="TPP_enzyme_M"/>
    <property type="match status" value="1"/>
</dbReference>
<dbReference type="InterPro" id="IPR029061">
    <property type="entry name" value="THDP-binding"/>
</dbReference>
<evidence type="ECO:0000259" key="6">
    <source>
        <dbReference type="Pfam" id="PF02775"/>
    </source>
</evidence>
<comment type="similarity">
    <text evidence="2 4">Belongs to the TPP enzyme family.</text>
</comment>
<dbReference type="OrthoDB" id="4494979at2"/>
<accession>A0A3E0HHX0</accession>
<keyword evidence="3 4" id="KW-0786">Thiamine pyrophosphate</keyword>
<reference evidence="8 9" key="1">
    <citation type="submission" date="2018-08" db="EMBL/GenBank/DDBJ databases">
        <title>Genomic Encyclopedia of Archaeal and Bacterial Type Strains, Phase II (KMG-II): from individual species to whole genera.</title>
        <authorList>
            <person name="Goeker M."/>
        </authorList>
    </citation>
    <scope>NUCLEOTIDE SEQUENCE [LARGE SCALE GENOMIC DNA]</scope>
    <source>
        <strain evidence="8 9">DSM 45791</strain>
    </source>
</reference>
<dbReference type="SUPFAM" id="SSF52467">
    <property type="entry name" value="DHS-like NAD/FAD-binding domain"/>
    <property type="match status" value="1"/>
</dbReference>
<evidence type="ECO:0000313" key="9">
    <source>
        <dbReference type="Proteomes" id="UP000256269"/>
    </source>
</evidence>
<dbReference type="Proteomes" id="UP000256269">
    <property type="component" value="Unassembled WGS sequence"/>
</dbReference>
<feature type="domain" description="Thiamine pyrophosphate enzyme TPP-binding" evidence="6">
    <location>
        <begin position="382"/>
        <end position="517"/>
    </location>
</feature>
<proteinExistence type="inferred from homology"/>
<dbReference type="SUPFAM" id="SSF52518">
    <property type="entry name" value="Thiamin diphosphate-binding fold (THDP-binding)"/>
    <property type="match status" value="2"/>
</dbReference>
<dbReference type="GO" id="GO:0050660">
    <property type="term" value="F:flavin adenine dinucleotide binding"/>
    <property type="evidence" value="ECO:0007669"/>
    <property type="project" value="TreeGrafter"/>
</dbReference>
<comment type="caution">
    <text evidence="8">The sequence shown here is derived from an EMBL/GenBank/DDBJ whole genome shotgun (WGS) entry which is preliminary data.</text>
</comment>
<dbReference type="Pfam" id="PF02776">
    <property type="entry name" value="TPP_enzyme_N"/>
    <property type="match status" value="1"/>
</dbReference>
<gene>
    <name evidence="8" type="ORF">BCF44_107173</name>
</gene>
<dbReference type="AlphaFoldDB" id="A0A3E0HHX0"/>
<keyword evidence="9" id="KW-1185">Reference proteome</keyword>
<dbReference type="Gene3D" id="3.40.50.1220">
    <property type="entry name" value="TPP-binding domain"/>
    <property type="match status" value="1"/>
</dbReference>
<dbReference type="InterPro" id="IPR011766">
    <property type="entry name" value="TPP_enzyme_TPP-bd"/>
</dbReference>
<protein>
    <submittedName>
        <fullName evidence="8">Acetolactate synthase-1/2/3 large subunit</fullName>
    </submittedName>
</protein>
<dbReference type="GO" id="GO:0009097">
    <property type="term" value="P:isoleucine biosynthetic process"/>
    <property type="evidence" value="ECO:0007669"/>
    <property type="project" value="TreeGrafter"/>
</dbReference>
<dbReference type="PANTHER" id="PTHR18968">
    <property type="entry name" value="THIAMINE PYROPHOSPHATE ENZYMES"/>
    <property type="match status" value="1"/>
</dbReference>
<dbReference type="EMBL" id="QUNO01000007">
    <property type="protein sequence ID" value="REH46041.1"/>
    <property type="molecule type" value="Genomic_DNA"/>
</dbReference>
<dbReference type="CDD" id="cd07035">
    <property type="entry name" value="TPP_PYR_POX_like"/>
    <property type="match status" value="1"/>
</dbReference>
<evidence type="ECO:0000256" key="4">
    <source>
        <dbReference type="RuleBase" id="RU362132"/>
    </source>
</evidence>
<organism evidence="8 9">
    <name type="scientific">Kutzneria buriramensis</name>
    <dbReference type="NCBI Taxonomy" id="1045776"/>
    <lineage>
        <taxon>Bacteria</taxon>
        <taxon>Bacillati</taxon>
        <taxon>Actinomycetota</taxon>
        <taxon>Actinomycetes</taxon>
        <taxon>Pseudonocardiales</taxon>
        <taxon>Pseudonocardiaceae</taxon>
        <taxon>Kutzneria</taxon>
    </lineage>
</organism>
<dbReference type="GO" id="GO:0003984">
    <property type="term" value="F:acetolactate synthase activity"/>
    <property type="evidence" value="ECO:0007669"/>
    <property type="project" value="TreeGrafter"/>
</dbReference>
<name>A0A3E0HHX0_9PSEU</name>
<dbReference type="RefSeq" id="WP_116176199.1">
    <property type="nucleotide sequence ID" value="NZ_CP144375.1"/>
</dbReference>
<dbReference type="InterPro" id="IPR012001">
    <property type="entry name" value="Thiamin_PyroP_enz_TPP-bd_dom"/>
</dbReference>
<feature type="domain" description="Thiamine pyrophosphate enzyme N-terminal TPP-binding" evidence="7">
    <location>
        <begin position="4"/>
        <end position="114"/>
    </location>
</feature>
<dbReference type="GO" id="GO:0030976">
    <property type="term" value="F:thiamine pyrophosphate binding"/>
    <property type="evidence" value="ECO:0007669"/>
    <property type="project" value="InterPro"/>
</dbReference>
<evidence type="ECO:0000259" key="5">
    <source>
        <dbReference type="Pfam" id="PF00205"/>
    </source>
</evidence>
<evidence type="ECO:0000256" key="2">
    <source>
        <dbReference type="ARBA" id="ARBA00007812"/>
    </source>
</evidence>
<dbReference type="GO" id="GO:0009099">
    <property type="term" value="P:L-valine biosynthetic process"/>
    <property type="evidence" value="ECO:0007669"/>
    <property type="project" value="TreeGrafter"/>
</dbReference>
<dbReference type="GO" id="GO:0000287">
    <property type="term" value="F:magnesium ion binding"/>
    <property type="evidence" value="ECO:0007669"/>
    <property type="project" value="InterPro"/>
</dbReference>
<dbReference type="Pfam" id="PF02775">
    <property type="entry name" value="TPP_enzyme_C"/>
    <property type="match status" value="1"/>
</dbReference>
<dbReference type="PANTHER" id="PTHR18968:SF13">
    <property type="entry name" value="ACETOLACTATE SYNTHASE CATALYTIC SUBUNIT, MITOCHONDRIAL"/>
    <property type="match status" value="1"/>
</dbReference>
<dbReference type="InterPro" id="IPR012000">
    <property type="entry name" value="Thiamin_PyroP_enz_cen_dom"/>
</dbReference>
<comment type="cofactor">
    <cofactor evidence="1">
        <name>thiamine diphosphate</name>
        <dbReference type="ChEBI" id="CHEBI:58937"/>
    </cofactor>
</comment>
<evidence type="ECO:0000256" key="3">
    <source>
        <dbReference type="ARBA" id="ARBA00023052"/>
    </source>
</evidence>